<evidence type="ECO:0000313" key="2">
    <source>
        <dbReference type="Proteomes" id="UP000796880"/>
    </source>
</evidence>
<comment type="caution">
    <text evidence="1">The sequence shown here is derived from an EMBL/GenBank/DDBJ whole genome shotgun (WGS) entry which is preliminary data.</text>
</comment>
<dbReference type="Proteomes" id="UP000796880">
    <property type="component" value="Unassembled WGS sequence"/>
</dbReference>
<dbReference type="AlphaFoldDB" id="A0A8K0HBJ9"/>
<reference evidence="1" key="1">
    <citation type="submission" date="2020-03" db="EMBL/GenBank/DDBJ databases">
        <title>A high-quality chromosome-level genome assembly of a woody plant with both climbing and erect habits, Rhamnella rubrinervis.</title>
        <authorList>
            <person name="Lu Z."/>
            <person name="Yang Y."/>
            <person name="Zhu X."/>
            <person name="Sun Y."/>
        </authorList>
    </citation>
    <scope>NUCLEOTIDE SEQUENCE</scope>
    <source>
        <strain evidence="1">BYM</strain>
        <tissue evidence="1">Leaf</tissue>
    </source>
</reference>
<dbReference type="PANTHER" id="PTHR48449">
    <property type="entry name" value="DUF1985 DOMAIN-CONTAINING PROTEIN"/>
    <property type="match status" value="1"/>
</dbReference>
<protein>
    <submittedName>
        <fullName evidence="1">Uncharacterized protein</fullName>
    </submittedName>
</protein>
<gene>
    <name evidence="1" type="ORF">FNV43_RR10310</name>
</gene>
<accession>A0A8K0HBJ9</accession>
<dbReference type="OrthoDB" id="1930729at2759"/>
<evidence type="ECO:0000313" key="1">
    <source>
        <dbReference type="EMBL" id="KAF3449581.1"/>
    </source>
</evidence>
<dbReference type="EMBL" id="VOIH02000004">
    <property type="protein sequence ID" value="KAF3449581.1"/>
    <property type="molecule type" value="Genomic_DNA"/>
</dbReference>
<sequence length="329" mass="36608">MAPLKRLRKANDKSTKATIVTEVAATKKRSCEVEESSNALQTANLGYSSVKYAEASAKLAEGCPLIIYGILLGQISQVGVCPLVIYGYPQTRGEFGGCPLIIYGIPLSQIYRGIGQVGRKVSRRIIPEGAGDIAHLTVISNLQVAPKVIYDKLQKGIDQFEASIFGDFTRMKTVQFCGGFVHHLLLRQLYNDDSHMIEFEFNGIGARFDRRAFVMFIRLNCGKFPKESEMRNLSYSLWTKYFGVAEDLHDQFLDKADDKQYVRPPVVHVSAPSSVVPEPELEQEPVYTTQASIQSQPEGAPSQHLEGVINELREDFANIRADFGLQLAQ</sequence>
<dbReference type="PANTHER" id="PTHR48449:SF1">
    <property type="entry name" value="DUF1985 DOMAIN-CONTAINING PROTEIN"/>
    <property type="match status" value="1"/>
</dbReference>
<keyword evidence="2" id="KW-1185">Reference proteome</keyword>
<name>A0A8K0HBJ9_9ROSA</name>
<organism evidence="1 2">
    <name type="scientific">Rhamnella rubrinervis</name>
    <dbReference type="NCBI Taxonomy" id="2594499"/>
    <lineage>
        <taxon>Eukaryota</taxon>
        <taxon>Viridiplantae</taxon>
        <taxon>Streptophyta</taxon>
        <taxon>Embryophyta</taxon>
        <taxon>Tracheophyta</taxon>
        <taxon>Spermatophyta</taxon>
        <taxon>Magnoliopsida</taxon>
        <taxon>eudicotyledons</taxon>
        <taxon>Gunneridae</taxon>
        <taxon>Pentapetalae</taxon>
        <taxon>rosids</taxon>
        <taxon>fabids</taxon>
        <taxon>Rosales</taxon>
        <taxon>Rhamnaceae</taxon>
        <taxon>rhamnoid group</taxon>
        <taxon>Rhamneae</taxon>
        <taxon>Rhamnella</taxon>
    </lineage>
</organism>
<proteinExistence type="predicted"/>